<keyword evidence="1" id="KW-0812">Transmembrane</keyword>
<reference evidence="2" key="1">
    <citation type="submission" date="2018-05" db="EMBL/GenBank/DDBJ databases">
        <authorList>
            <person name="Lanie J.A."/>
            <person name="Ng W.-L."/>
            <person name="Kazmierczak K.M."/>
            <person name="Andrzejewski T.M."/>
            <person name="Davidsen T.M."/>
            <person name="Wayne K.J."/>
            <person name="Tettelin H."/>
            <person name="Glass J.I."/>
            <person name="Rusch D."/>
            <person name="Podicherti R."/>
            <person name="Tsui H.-C.T."/>
            <person name="Winkler M.E."/>
        </authorList>
    </citation>
    <scope>NUCLEOTIDE SEQUENCE</scope>
</reference>
<evidence type="ECO:0000256" key="1">
    <source>
        <dbReference type="SAM" id="Phobius"/>
    </source>
</evidence>
<name>A0A382GN49_9ZZZZ</name>
<proteinExistence type="predicted"/>
<feature type="transmembrane region" description="Helical" evidence="1">
    <location>
        <begin position="88"/>
        <end position="106"/>
    </location>
</feature>
<feature type="transmembrane region" description="Helical" evidence="1">
    <location>
        <begin position="6"/>
        <end position="22"/>
    </location>
</feature>
<dbReference type="EMBL" id="UINC01056245">
    <property type="protein sequence ID" value="SVB76043.1"/>
    <property type="molecule type" value="Genomic_DNA"/>
</dbReference>
<feature type="transmembrane region" description="Helical" evidence="1">
    <location>
        <begin position="126"/>
        <end position="146"/>
    </location>
</feature>
<feature type="transmembrane region" description="Helical" evidence="1">
    <location>
        <begin position="58"/>
        <end position="76"/>
    </location>
</feature>
<accession>A0A382GN49</accession>
<feature type="transmembrane region" description="Helical" evidence="1">
    <location>
        <begin position="158"/>
        <end position="177"/>
    </location>
</feature>
<feature type="transmembrane region" description="Helical" evidence="1">
    <location>
        <begin position="34"/>
        <end position="52"/>
    </location>
</feature>
<gene>
    <name evidence="2" type="ORF">METZ01_LOCUS228897</name>
</gene>
<evidence type="ECO:0000313" key="2">
    <source>
        <dbReference type="EMBL" id="SVB76043.1"/>
    </source>
</evidence>
<sequence>MDSQTIFFVLSLVALVLGPAAYQMARLAGPVMSALDGFIFVAIGGLVFLHILPESVELAGWVAVLGTAAGIWLPSLIEKRLHRLAHQVHTVTLVFGLVAIGLHAFADGLAIGTGTDHGGEGTVPSVLPVAVVLHRLPVGLTVWFLLRPLYGLRRASAALLLIAVATSAGFVAGVPVLT</sequence>
<keyword evidence="1" id="KW-1133">Transmembrane helix</keyword>
<protein>
    <submittedName>
        <fullName evidence="2">Uncharacterized protein</fullName>
    </submittedName>
</protein>
<dbReference type="AlphaFoldDB" id="A0A382GN49"/>
<organism evidence="2">
    <name type="scientific">marine metagenome</name>
    <dbReference type="NCBI Taxonomy" id="408172"/>
    <lineage>
        <taxon>unclassified sequences</taxon>
        <taxon>metagenomes</taxon>
        <taxon>ecological metagenomes</taxon>
    </lineage>
</organism>
<feature type="non-terminal residue" evidence="2">
    <location>
        <position position="178"/>
    </location>
</feature>
<keyword evidence="1" id="KW-0472">Membrane</keyword>